<proteinExistence type="predicted"/>
<evidence type="ECO:0000313" key="3">
    <source>
        <dbReference type="Proteomes" id="UP001515480"/>
    </source>
</evidence>
<evidence type="ECO:0000313" key="2">
    <source>
        <dbReference type="EMBL" id="KAL1525234.1"/>
    </source>
</evidence>
<keyword evidence="3" id="KW-1185">Reference proteome</keyword>
<gene>
    <name evidence="2" type="ORF">AB1Y20_020101</name>
</gene>
<organism evidence="2 3">
    <name type="scientific">Prymnesium parvum</name>
    <name type="common">Toxic golden alga</name>
    <dbReference type="NCBI Taxonomy" id="97485"/>
    <lineage>
        <taxon>Eukaryota</taxon>
        <taxon>Haptista</taxon>
        <taxon>Haptophyta</taxon>
        <taxon>Prymnesiophyceae</taxon>
        <taxon>Prymnesiales</taxon>
        <taxon>Prymnesiaceae</taxon>
        <taxon>Prymnesium</taxon>
    </lineage>
</organism>
<comment type="caution">
    <text evidence="2">The sequence shown here is derived from an EMBL/GenBank/DDBJ whole genome shotgun (WGS) entry which is preliminary data.</text>
</comment>
<feature type="region of interest" description="Disordered" evidence="1">
    <location>
        <begin position="208"/>
        <end position="328"/>
    </location>
</feature>
<dbReference type="Proteomes" id="UP001515480">
    <property type="component" value="Unassembled WGS sequence"/>
</dbReference>
<sequence>MQPKDPVPVAFPRRDMGFMPAYPKLRRLRGGHARNANLVTPRSSKIASSRDLLSSEAETLSGIHLKPVAGTAFGIQQQAQSAEAFAPNLKRPENARSSLKPAGQPPKKQHAVLADPELHIAATEVQRIIRGKQSRKSLLGDGQPPLMKRGAPSFFISLTGNSKKALSSLRATMESTYARAIQCLVNDRIPPAEALGRCLQRCAPESVNNSLKHSADGSETLMDPPSPLRSSPQSFRANQQQGGSRPADDATRTPIRPTPQSKSVKKMNPQRTSFGSPLASEPHGTVAPALAVASPAASSASPPSNTISLCRGASASEVSKSGKASVQNGGAVEEFRVAEFTQQVVDKGIARLNDPLEA</sequence>
<evidence type="ECO:0000256" key="1">
    <source>
        <dbReference type="SAM" id="MobiDB-lite"/>
    </source>
</evidence>
<reference evidence="2 3" key="1">
    <citation type="journal article" date="2024" name="Science">
        <title>Giant polyketide synthase enzymes in the biosynthesis of giant marine polyether toxins.</title>
        <authorList>
            <person name="Fallon T.R."/>
            <person name="Shende V.V."/>
            <person name="Wierzbicki I.H."/>
            <person name="Pendleton A.L."/>
            <person name="Watervoot N.F."/>
            <person name="Auber R.P."/>
            <person name="Gonzalez D.J."/>
            <person name="Wisecaver J.H."/>
            <person name="Moore B.S."/>
        </authorList>
    </citation>
    <scope>NUCLEOTIDE SEQUENCE [LARGE SCALE GENOMIC DNA]</scope>
    <source>
        <strain evidence="2 3">12B1</strain>
    </source>
</reference>
<feature type="compositionally biased region" description="Low complexity" evidence="1">
    <location>
        <begin position="286"/>
        <end position="304"/>
    </location>
</feature>
<protein>
    <submittedName>
        <fullName evidence="2">Uncharacterized protein</fullName>
    </submittedName>
</protein>
<feature type="compositionally biased region" description="Polar residues" evidence="1">
    <location>
        <begin position="228"/>
        <end position="243"/>
    </location>
</feature>
<name>A0AB34JXT2_PRYPA</name>
<dbReference type="EMBL" id="JBGBPQ010000004">
    <property type="protein sequence ID" value="KAL1525234.1"/>
    <property type="molecule type" value="Genomic_DNA"/>
</dbReference>
<feature type="compositionally biased region" description="Polar residues" evidence="1">
    <location>
        <begin position="316"/>
        <end position="328"/>
    </location>
</feature>
<dbReference type="AlphaFoldDB" id="A0AB34JXT2"/>
<accession>A0AB34JXT2</accession>